<dbReference type="RefSeq" id="WP_271121419.1">
    <property type="nucleotide sequence ID" value="NZ_JALHAN010000053.1"/>
</dbReference>
<evidence type="ECO:0000313" key="2">
    <source>
        <dbReference type="EMBL" id="MCT4700547.1"/>
    </source>
</evidence>
<reference evidence="2" key="1">
    <citation type="submission" date="2022-03" db="EMBL/GenBank/DDBJ databases">
        <title>Proposal of a novel genus Dryocolo and two novel species.</title>
        <authorList>
            <person name="Maddock D.W."/>
            <person name="Brady C.L."/>
            <person name="Denman S."/>
            <person name="Arnold D."/>
        </authorList>
    </citation>
    <scope>NUCLEOTIDE SEQUENCE</scope>
    <source>
        <strain evidence="2">H6W4</strain>
    </source>
</reference>
<dbReference type="AlphaFoldDB" id="A0A9X2W4Q9"/>
<keyword evidence="1" id="KW-0175">Coiled coil</keyword>
<accession>A0A9X2W4Q9</accession>
<protein>
    <recommendedName>
        <fullName evidence="4">Rad50/SbcC-type AAA domain-containing protein</fullName>
    </recommendedName>
</protein>
<feature type="coiled-coil region" evidence="1">
    <location>
        <begin position="186"/>
        <end position="218"/>
    </location>
</feature>
<proteinExistence type="predicted"/>
<dbReference type="Proteomes" id="UP001150641">
    <property type="component" value="Unassembled WGS sequence"/>
</dbReference>
<evidence type="ECO:0000256" key="1">
    <source>
        <dbReference type="SAM" id="Coils"/>
    </source>
</evidence>
<comment type="caution">
    <text evidence="2">The sequence shown here is derived from an EMBL/GenBank/DDBJ whole genome shotgun (WGS) entry which is preliminary data.</text>
</comment>
<dbReference type="EMBL" id="JALHAP010000066">
    <property type="protein sequence ID" value="MCT4700547.1"/>
    <property type="molecule type" value="Genomic_DNA"/>
</dbReference>
<evidence type="ECO:0000313" key="3">
    <source>
        <dbReference type="Proteomes" id="UP001150641"/>
    </source>
</evidence>
<keyword evidence="3" id="KW-1185">Reference proteome</keyword>
<dbReference type="Gene3D" id="3.40.50.300">
    <property type="entry name" value="P-loop containing nucleotide triphosphate hydrolases"/>
    <property type="match status" value="1"/>
</dbReference>
<evidence type="ECO:0008006" key="4">
    <source>
        <dbReference type="Google" id="ProtNLM"/>
    </source>
</evidence>
<sequence>MAKLILKNILAYSINSKGFFSTEFGDLVNIIHGRNTSGKSTLMQSILYSMGVNDSKENLIDIINENVIFRLECEIQKKNTFEKVVFVRLDDTLVIRIADKPPIRFDGINGNSSFEYGRYKELFNQLFDFKLTLQKQTDFTNAPIEAAFLPFYISQSVGWVYLRESIGDYRFYKDFKFDYLDYYTGLKNRTDRLQKYTLQKEKQQLEYERNQLIQYKSKDSSLKLSEILESRFKGKALDYLETYDSLATTLLSEEANYEKLCNKLSMLRGRQKVLLQTIRNLKLQKPRVDRCPVCEQTLPGDIRELYIYTQDINDALKQKDRVSDEIKAVSSSLNSVEKKIKNSSELINSEYKVLTESRIENIGFDNWLNHHSNINMLNEIKSKESIYDKKISDLQIDIDNLANDTEIDKLRYGIEKEFFKIFQEKAAYLEVKIPDSSRYKNLYSITSFPYQGVELHKIIMAYHFSFHQLIDKRSTIHKFPFLLDAVFKEDIDTGNRELIFGFLGNEARNNKQILFTVAEYKKDKNQLNGDPLFDINEINNKYFSGNAKQICIGEAQSIRSFLRKQELNINEQFLLDDAFSLLETI</sequence>
<gene>
    <name evidence="2" type="ORF">MUA00_01775</name>
</gene>
<dbReference type="Gene3D" id="1.10.287.510">
    <property type="entry name" value="Helix hairpin bin"/>
    <property type="match status" value="1"/>
</dbReference>
<name>A0A9X2W4Q9_9ENTR</name>
<dbReference type="InterPro" id="IPR027417">
    <property type="entry name" value="P-loop_NTPase"/>
</dbReference>
<organism evidence="2 3">
    <name type="scientific">Dryocola boscaweniae</name>
    <dbReference type="NCBI Taxonomy" id="2925397"/>
    <lineage>
        <taxon>Bacteria</taxon>
        <taxon>Pseudomonadati</taxon>
        <taxon>Pseudomonadota</taxon>
        <taxon>Gammaproteobacteria</taxon>
        <taxon>Enterobacterales</taxon>
        <taxon>Enterobacteriaceae</taxon>
        <taxon>Dryocola</taxon>
    </lineage>
</organism>